<dbReference type="InterPro" id="IPR046074">
    <property type="entry name" value="DUF6092"/>
</dbReference>
<dbReference type="RefSeq" id="WP_378735765.1">
    <property type="nucleotide sequence ID" value="NZ_CBDRIY010000033.1"/>
</dbReference>
<name>A0A975L9G2_9ACTN</name>
<reference evidence="1" key="1">
    <citation type="submission" date="2021-05" db="EMBL/GenBank/DDBJ databases">
        <authorList>
            <person name="Kaiqin L."/>
            <person name="Jian G."/>
        </authorList>
    </citation>
    <scope>NUCLEOTIDE SEQUENCE</scope>
    <source>
        <strain evidence="1">HDS5</strain>
    </source>
</reference>
<sequence>MSTGANDDRVGEELALLAAYLLSSGRGLLEEPEAYGPLRCLDAARRVLALRSGFGYPDSPELTALRASLDDVMCGAMADRELDVLLDELCDRLAAALEEPGAVSA</sequence>
<keyword evidence="2" id="KW-1185">Reference proteome</keyword>
<gene>
    <name evidence="1" type="ORF">KGD82_26300</name>
</gene>
<dbReference type="KEGG" id="nec:KGD82_26300"/>
<dbReference type="EMBL" id="CP074402">
    <property type="protein sequence ID" value="QVJ01470.1"/>
    <property type="molecule type" value="Genomic_DNA"/>
</dbReference>
<accession>A0A975L9G2</accession>
<protein>
    <submittedName>
        <fullName evidence="1">Uncharacterized protein</fullName>
    </submittedName>
</protein>
<organism evidence="1 2">
    <name type="scientific">Nocardiopsis eucommiae</name>
    <dbReference type="NCBI Taxonomy" id="2831970"/>
    <lineage>
        <taxon>Bacteria</taxon>
        <taxon>Bacillati</taxon>
        <taxon>Actinomycetota</taxon>
        <taxon>Actinomycetes</taxon>
        <taxon>Streptosporangiales</taxon>
        <taxon>Nocardiopsidaceae</taxon>
        <taxon>Nocardiopsis</taxon>
    </lineage>
</organism>
<evidence type="ECO:0000313" key="2">
    <source>
        <dbReference type="Proteomes" id="UP000682416"/>
    </source>
</evidence>
<dbReference type="AlphaFoldDB" id="A0A975L9G2"/>
<dbReference type="Pfam" id="PF19585">
    <property type="entry name" value="DUF6092"/>
    <property type="match status" value="1"/>
</dbReference>
<evidence type="ECO:0000313" key="1">
    <source>
        <dbReference type="EMBL" id="QVJ01470.1"/>
    </source>
</evidence>
<proteinExistence type="predicted"/>
<dbReference type="Proteomes" id="UP000682416">
    <property type="component" value="Chromosome"/>
</dbReference>